<evidence type="ECO:0000313" key="2">
    <source>
        <dbReference type="Proteomes" id="UP000274429"/>
    </source>
</evidence>
<evidence type="ECO:0000313" key="1">
    <source>
        <dbReference type="EMBL" id="VDM18855.1"/>
    </source>
</evidence>
<reference evidence="3" key="1">
    <citation type="submission" date="2017-02" db="UniProtKB">
        <authorList>
            <consortium name="WormBaseParasite"/>
        </authorList>
    </citation>
    <scope>IDENTIFICATION</scope>
</reference>
<evidence type="ECO:0000313" key="3">
    <source>
        <dbReference type="WBParaSite" id="TTAC_0000209001-mRNA-1"/>
    </source>
</evidence>
<protein>
    <submittedName>
        <fullName evidence="1 3">Uncharacterized protein</fullName>
    </submittedName>
</protein>
<sequence length="141" mass="15610">MLNFLVNPHTSKIPPPAHAVIKSTYADSIVATVRILATNTAAAATYMPTRLSDSRPPIATFISLSDARMKWSHPICQPKFPATQLLIVQSPIGGSDEERRHTNTEFPWLFTSLCSTKLTGRFHLLPLLIQCHDSLCPSTRD</sequence>
<gene>
    <name evidence="1" type="ORF">TTAC_LOCUS2079</name>
</gene>
<dbReference type="Proteomes" id="UP000274429">
    <property type="component" value="Unassembled WGS sequence"/>
</dbReference>
<dbReference type="WBParaSite" id="TTAC_0000209001-mRNA-1">
    <property type="protein sequence ID" value="TTAC_0000209001-mRNA-1"/>
    <property type="gene ID" value="TTAC_0000209001"/>
</dbReference>
<proteinExistence type="predicted"/>
<accession>A0A0R3WMV2</accession>
<name>A0A0R3WMV2_HYDTA</name>
<reference evidence="1 2" key="2">
    <citation type="submission" date="2018-11" db="EMBL/GenBank/DDBJ databases">
        <authorList>
            <consortium name="Pathogen Informatics"/>
        </authorList>
    </citation>
    <scope>NUCLEOTIDE SEQUENCE [LARGE SCALE GENOMIC DNA]</scope>
</reference>
<dbReference type="EMBL" id="UYWX01000736">
    <property type="protein sequence ID" value="VDM18855.1"/>
    <property type="molecule type" value="Genomic_DNA"/>
</dbReference>
<organism evidence="3">
    <name type="scientific">Hydatigena taeniaeformis</name>
    <name type="common">Feline tapeworm</name>
    <name type="synonym">Taenia taeniaeformis</name>
    <dbReference type="NCBI Taxonomy" id="6205"/>
    <lineage>
        <taxon>Eukaryota</taxon>
        <taxon>Metazoa</taxon>
        <taxon>Spiralia</taxon>
        <taxon>Lophotrochozoa</taxon>
        <taxon>Platyhelminthes</taxon>
        <taxon>Cestoda</taxon>
        <taxon>Eucestoda</taxon>
        <taxon>Cyclophyllidea</taxon>
        <taxon>Taeniidae</taxon>
        <taxon>Hydatigera</taxon>
    </lineage>
</organism>
<dbReference type="AlphaFoldDB" id="A0A0R3WMV2"/>
<keyword evidence="2" id="KW-1185">Reference proteome</keyword>